<organism evidence="1 2">
    <name type="scientific">Fredinandcohnia quinoae</name>
    <dbReference type="NCBI Taxonomy" id="2918902"/>
    <lineage>
        <taxon>Bacteria</taxon>
        <taxon>Bacillati</taxon>
        <taxon>Bacillota</taxon>
        <taxon>Bacilli</taxon>
        <taxon>Bacillales</taxon>
        <taxon>Bacillaceae</taxon>
        <taxon>Fredinandcohnia</taxon>
    </lineage>
</organism>
<proteinExistence type="predicted"/>
<keyword evidence="2" id="KW-1185">Reference proteome</keyword>
<comment type="caution">
    <text evidence="1">The sequence shown here is derived from an EMBL/GenBank/DDBJ whole genome shotgun (WGS) entry which is preliminary data.</text>
</comment>
<dbReference type="Proteomes" id="UP001431131">
    <property type="component" value="Unassembled WGS sequence"/>
</dbReference>
<accession>A0AAW5E554</accession>
<name>A0AAW5E554_9BACI</name>
<evidence type="ECO:0000313" key="1">
    <source>
        <dbReference type="EMBL" id="MCH1626375.1"/>
    </source>
</evidence>
<dbReference type="EMBL" id="JAKTTI010000021">
    <property type="protein sequence ID" value="MCH1626375.1"/>
    <property type="molecule type" value="Genomic_DNA"/>
</dbReference>
<dbReference type="AlphaFoldDB" id="A0AAW5E554"/>
<protein>
    <recommendedName>
        <fullName evidence="3">Threonine dehydratase</fullName>
    </recommendedName>
</protein>
<reference evidence="1" key="1">
    <citation type="submission" date="2022-02" db="EMBL/GenBank/DDBJ databases">
        <title>Fredinandcohnia quinoae sp. nov. isolated from Chenopodium quinoa seeds.</title>
        <authorList>
            <person name="Saati-Santamaria Z."/>
            <person name="Flores-Felix J.D."/>
            <person name="Igual J.M."/>
            <person name="Velazquez E."/>
            <person name="Garcia-Fraile P."/>
            <person name="Martinez-Molina E."/>
        </authorList>
    </citation>
    <scope>NUCLEOTIDE SEQUENCE</scope>
    <source>
        <strain evidence="1">SECRCQ15</strain>
    </source>
</reference>
<gene>
    <name evidence="1" type="ORF">MJG50_13635</name>
</gene>
<evidence type="ECO:0000313" key="2">
    <source>
        <dbReference type="Proteomes" id="UP001431131"/>
    </source>
</evidence>
<sequence length="77" mass="8745">MEYSICSLDSALPCEITVDDDNGRYMIRKSDSSGEIFNSAEELIAWINTNWSPEEFCDPNEFTDLIIKLNSYDPITG</sequence>
<dbReference type="RefSeq" id="WP_240256288.1">
    <property type="nucleotide sequence ID" value="NZ_JAKTTI010000021.1"/>
</dbReference>
<evidence type="ECO:0008006" key="3">
    <source>
        <dbReference type="Google" id="ProtNLM"/>
    </source>
</evidence>